<name>H6WBD8_9VIRU</name>
<proteinExistence type="predicted"/>
<evidence type="ECO:0000313" key="1">
    <source>
        <dbReference type="EMBL" id="AEY99252.1"/>
    </source>
</evidence>
<accession>H6WBD8</accession>
<sequence length="89" mass="10930">MSDAFYKEKIKNQYFDMHKNFCNLIIKQNQKEYDNKHFKEKTPSDKIKCLVCNKYYKRNAKSKHEKTKTHQRNLEIIYEFILANFLDSE</sequence>
<gene>
    <name evidence="1" type="ORF">tv_R6</name>
</gene>
<organism evidence="1">
    <name type="scientific">Mimivirus sp. 'lentille'</name>
    <dbReference type="NCBI Taxonomy" id="1128146"/>
    <lineage>
        <taxon>Viruses</taxon>
        <taxon>Varidnaviria</taxon>
        <taxon>Bamfordvirae</taxon>
        <taxon>Nucleocytoviricota</taxon>
        <taxon>Megaviricetes</taxon>
        <taxon>Imitervirales</taxon>
        <taxon>Mimiviridae</taxon>
        <taxon>Megamimivirinae</taxon>
        <taxon>Mimivirus</taxon>
    </lineage>
</organism>
<protein>
    <submittedName>
        <fullName evidence="1">Zinc finger C2H2-type domain-containing protein</fullName>
    </submittedName>
</protein>
<dbReference type="EMBL" id="JQ063127">
    <property type="protein sequence ID" value="AEY99252.1"/>
    <property type="molecule type" value="Genomic_DNA"/>
</dbReference>
<reference evidence="1" key="1">
    <citation type="journal article" date="2012" name="Proc. Natl. Acad. Sci. U.S.A.">
        <title>Provirophages and transpovirons as the diverse mobilome of giant viruses.</title>
        <authorList>
            <person name="Desnues C."/>
            <person name="La Scola B."/>
            <person name="Yutin N."/>
            <person name="Fournous G."/>
            <person name="Robert C."/>
            <person name="Azza S."/>
            <person name="Jardot P."/>
            <person name="Monteil S."/>
            <person name="Campocasso A."/>
            <person name="Koonin E.V."/>
            <person name="Raoult D."/>
        </authorList>
    </citation>
    <scope>NUCLEOTIDE SEQUENCE</scope>
</reference>